<dbReference type="RefSeq" id="WP_255903118.1">
    <property type="nucleotide sequence ID" value="NZ_JAFMZO010000003.1"/>
</dbReference>
<evidence type="ECO:0000256" key="2">
    <source>
        <dbReference type="ARBA" id="ARBA00023125"/>
    </source>
</evidence>
<evidence type="ECO:0000256" key="3">
    <source>
        <dbReference type="ARBA" id="ARBA00023163"/>
    </source>
</evidence>
<dbReference type="SUPFAM" id="SSF51182">
    <property type="entry name" value="RmlC-like cupins"/>
    <property type="match status" value="1"/>
</dbReference>
<name>A0ABW4ZM37_9SPHI</name>
<accession>A0ABW4ZM37</accession>
<dbReference type="PANTHER" id="PTHR43280">
    <property type="entry name" value="ARAC-FAMILY TRANSCRIPTIONAL REGULATOR"/>
    <property type="match status" value="1"/>
</dbReference>
<dbReference type="Gene3D" id="1.10.10.60">
    <property type="entry name" value="Homeodomain-like"/>
    <property type="match status" value="2"/>
</dbReference>
<keyword evidence="2" id="KW-0238">DNA-binding</keyword>
<dbReference type="PROSITE" id="PS01124">
    <property type="entry name" value="HTH_ARAC_FAMILY_2"/>
    <property type="match status" value="1"/>
</dbReference>
<dbReference type="SMART" id="SM00342">
    <property type="entry name" value="HTH_ARAC"/>
    <property type="match status" value="1"/>
</dbReference>
<dbReference type="PROSITE" id="PS00041">
    <property type="entry name" value="HTH_ARAC_FAMILY_1"/>
    <property type="match status" value="1"/>
</dbReference>
<dbReference type="Pfam" id="PF12833">
    <property type="entry name" value="HTH_18"/>
    <property type="match status" value="1"/>
</dbReference>
<dbReference type="Proteomes" id="UP001597387">
    <property type="component" value="Unassembled WGS sequence"/>
</dbReference>
<dbReference type="InterPro" id="IPR018062">
    <property type="entry name" value="HTH_AraC-typ_CS"/>
</dbReference>
<gene>
    <name evidence="5" type="ORF">ACFSJU_09805</name>
</gene>
<dbReference type="PANTHER" id="PTHR43280:SF2">
    <property type="entry name" value="HTH-TYPE TRANSCRIPTIONAL REGULATOR EXSA"/>
    <property type="match status" value="1"/>
</dbReference>
<protein>
    <submittedName>
        <fullName evidence="5">AraC family transcriptional regulator</fullName>
    </submittedName>
</protein>
<dbReference type="CDD" id="cd06976">
    <property type="entry name" value="cupin_MtlR-like_N"/>
    <property type="match status" value="1"/>
</dbReference>
<evidence type="ECO:0000313" key="5">
    <source>
        <dbReference type="EMBL" id="MFD2162684.1"/>
    </source>
</evidence>
<reference evidence="6" key="1">
    <citation type="journal article" date="2019" name="Int. J. Syst. Evol. Microbiol.">
        <title>The Global Catalogue of Microorganisms (GCM) 10K type strain sequencing project: providing services to taxonomists for standard genome sequencing and annotation.</title>
        <authorList>
            <consortium name="The Broad Institute Genomics Platform"/>
            <consortium name="The Broad Institute Genome Sequencing Center for Infectious Disease"/>
            <person name="Wu L."/>
            <person name="Ma J."/>
        </authorList>
    </citation>
    <scope>NUCLEOTIDE SEQUENCE [LARGE SCALE GENOMIC DNA]</scope>
    <source>
        <strain evidence="6">KCTC 42217</strain>
    </source>
</reference>
<keyword evidence="3" id="KW-0804">Transcription</keyword>
<keyword evidence="1" id="KW-0805">Transcription regulation</keyword>
<dbReference type="InterPro" id="IPR018060">
    <property type="entry name" value="HTH_AraC"/>
</dbReference>
<sequence length="307" mass="35363">MKPQLLKITHQPVTSFSVRQDIPNINSRWHYHPEIELICFHKGGGTQFIGDHIKKFAAGDVVMLGSNLPHYWMFDEYLVDTEKHLPYSTVIHFEENFIGERFLHLPESRELKILIEKAQQGVLVSGKEAEHVITLMGKVKQSSGFKRIISLMECLSALAEVEHLTLLSSIGFRYHEYDSENERLNAIYNFTLKNFMKKIELREVAAITGLIPNSFCRYFKTRTGKTYNQFLLEIRIGYACKLLLDNTQSIKQVCFESGFNNFSCFHKNFKSITGYTPQGYQHTYLKQKHPAGRTPNLYSSGSHSLSV</sequence>
<comment type="caution">
    <text evidence="5">The sequence shown here is derived from an EMBL/GenBank/DDBJ whole genome shotgun (WGS) entry which is preliminary data.</text>
</comment>
<dbReference type="InterPro" id="IPR014710">
    <property type="entry name" value="RmlC-like_jellyroll"/>
</dbReference>
<dbReference type="EMBL" id="JBHUHZ010000001">
    <property type="protein sequence ID" value="MFD2162684.1"/>
    <property type="molecule type" value="Genomic_DNA"/>
</dbReference>
<dbReference type="InterPro" id="IPR011051">
    <property type="entry name" value="RmlC_Cupin_sf"/>
</dbReference>
<evidence type="ECO:0000313" key="6">
    <source>
        <dbReference type="Proteomes" id="UP001597387"/>
    </source>
</evidence>
<dbReference type="SUPFAM" id="SSF46689">
    <property type="entry name" value="Homeodomain-like"/>
    <property type="match status" value="1"/>
</dbReference>
<keyword evidence="6" id="KW-1185">Reference proteome</keyword>
<organism evidence="5 6">
    <name type="scientific">Paradesertivirga mongoliensis</name>
    <dbReference type="NCBI Taxonomy" id="2100740"/>
    <lineage>
        <taxon>Bacteria</taxon>
        <taxon>Pseudomonadati</taxon>
        <taxon>Bacteroidota</taxon>
        <taxon>Sphingobacteriia</taxon>
        <taxon>Sphingobacteriales</taxon>
        <taxon>Sphingobacteriaceae</taxon>
        <taxon>Paradesertivirga</taxon>
    </lineage>
</organism>
<evidence type="ECO:0000256" key="1">
    <source>
        <dbReference type="ARBA" id="ARBA00023015"/>
    </source>
</evidence>
<feature type="domain" description="HTH araC/xylS-type" evidence="4">
    <location>
        <begin position="185"/>
        <end position="283"/>
    </location>
</feature>
<proteinExistence type="predicted"/>
<dbReference type="InterPro" id="IPR009057">
    <property type="entry name" value="Homeodomain-like_sf"/>
</dbReference>
<evidence type="ECO:0000259" key="4">
    <source>
        <dbReference type="PROSITE" id="PS01124"/>
    </source>
</evidence>
<dbReference type="Gene3D" id="2.60.120.10">
    <property type="entry name" value="Jelly Rolls"/>
    <property type="match status" value="1"/>
</dbReference>